<feature type="non-terminal residue" evidence="1">
    <location>
        <position position="1"/>
    </location>
</feature>
<accession>A0A5E4PSS3</accession>
<sequence>RPAYFPYIIGYCRAKSYEWLSAIISGNARGERYLTHPARERQRRKTLLTWRPCQCEWIDVFHVENSSLQQTHRSQVLMSPSPITHYGRKY</sequence>
<dbReference type="Proteomes" id="UP000324832">
    <property type="component" value="Unassembled WGS sequence"/>
</dbReference>
<proteinExistence type="predicted"/>
<protein>
    <submittedName>
        <fullName evidence="1">Uncharacterized protein</fullName>
    </submittedName>
</protein>
<dbReference type="EMBL" id="FZQP02000226">
    <property type="protein sequence ID" value="VVC87970.1"/>
    <property type="molecule type" value="Genomic_DNA"/>
</dbReference>
<gene>
    <name evidence="1" type="ORF">LSINAPIS_LOCUS1457</name>
</gene>
<keyword evidence="2" id="KW-1185">Reference proteome</keyword>
<organism evidence="1 2">
    <name type="scientific">Leptidea sinapis</name>
    <dbReference type="NCBI Taxonomy" id="189913"/>
    <lineage>
        <taxon>Eukaryota</taxon>
        <taxon>Metazoa</taxon>
        <taxon>Ecdysozoa</taxon>
        <taxon>Arthropoda</taxon>
        <taxon>Hexapoda</taxon>
        <taxon>Insecta</taxon>
        <taxon>Pterygota</taxon>
        <taxon>Neoptera</taxon>
        <taxon>Endopterygota</taxon>
        <taxon>Lepidoptera</taxon>
        <taxon>Glossata</taxon>
        <taxon>Ditrysia</taxon>
        <taxon>Papilionoidea</taxon>
        <taxon>Pieridae</taxon>
        <taxon>Dismorphiinae</taxon>
        <taxon>Leptidea</taxon>
    </lineage>
</organism>
<name>A0A5E4PSS3_9NEOP</name>
<reference evidence="1 2" key="1">
    <citation type="submission" date="2017-07" db="EMBL/GenBank/DDBJ databases">
        <authorList>
            <person name="Talla V."/>
            <person name="Backstrom N."/>
        </authorList>
    </citation>
    <scope>NUCLEOTIDE SEQUENCE [LARGE SCALE GENOMIC DNA]</scope>
</reference>
<evidence type="ECO:0000313" key="2">
    <source>
        <dbReference type="Proteomes" id="UP000324832"/>
    </source>
</evidence>
<dbReference type="AlphaFoldDB" id="A0A5E4PSS3"/>
<evidence type="ECO:0000313" key="1">
    <source>
        <dbReference type="EMBL" id="VVC87970.1"/>
    </source>
</evidence>